<feature type="region of interest" description="Disordered" evidence="1">
    <location>
        <begin position="27"/>
        <end position="48"/>
    </location>
</feature>
<reference evidence="2" key="1">
    <citation type="submission" date="2021-01" db="EMBL/GenBank/DDBJ databases">
        <authorList>
            <person name="Corre E."/>
            <person name="Pelletier E."/>
            <person name="Niang G."/>
            <person name="Scheremetjew M."/>
            <person name="Finn R."/>
            <person name="Kale V."/>
            <person name="Holt S."/>
            <person name="Cochrane G."/>
            <person name="Meng A."/>
            <person name="Brown T."/>
            <person name="Cohen L."/>
        </authorList>
    </citation>
    <scope>NUCLEOTIDE SEQUENCE</scope>
    <source>
        <strain evidence="2">CCAP1064/1</strain>
    </source>
</reference>
<accession>A0A7S0C7J6</accession>
<dbReference type="EMBL" id="HBEL01024503">
    <property type="protein sequence ID" value="CAD8415308.1"/>
    <property type="molecule type" value="Transcribed_RNA"/>
</dbReference>
<organism evidence="2">
    <name type="scientific">Proboscia inermis</name>
    <dbReference type="NCBI Taxonomy" id="420281"/>
    <lineage>
        <taxon>Eukaryota</taxon>
        <taxon>Sar</taxon>
        <taxon>Stramenopiles</taxon>
        <taxon>Ochrophyta</taxon>
        <taxon>Bacillariophyta</taxon>
        <taxon>Coscinodiscophyceae</taxon>
        <taxon>Rhizosoleniophycidae</taxon>
        <taxon>Rhizosoleniales</taxon>
        <taxon>Rhizosoleniaceae</taxon>
        <taxon>Proboscia</taxon>
    </lineage>
</organism>
<dbReference type="AlphaFoldDB" id="A0A7S0C7J6"/>
<evidence type="ECO:0000313" key="2">
    <source>
        <dbReference type="EMBL" id="CAD8415308.1"/>
    </source>
</evidence>
<evidence type="ECO:0000256" key="1">
    <source>
        <dbReference type="SAM" id="MobiDB-lite"/>
    </source>
</evidence>
<name>A0A7S0C7J6_9STRA</name>
<proteinExistence type="predicted"/>
<sequence>MNDVAEALVVDMALLCDGSITLETHPKDTSVRTPIQWRRPPTHSPTCCSGTSFRTCSPSLRSQRPNQVPIYRPDWDSWRFRSSSSLVTTRPKKDRILIHSHS</sequence>
<gene>
    <name evidence="2" type="ORF">PINE0816_LOCUS11443</name>
</gene>
<protein>
    <submittedName>
        <fullName evidence="2">Uncharacterized protein</fullName>
    </submittedName>
</protein>